<gene>
    <name evidence="1" type="ORF">GCM10022246_24640</name>
</gene>
<name>A0ABP7PUE2_9SPHI</name>
<dbReference type="Proteomes" id="UP001501081">
    <property type="component" value="Unassembled WGS sequence"/>
</dbReference>
<keyword evidence="2" id="KW-1185">Reference proteome</keyword>
<dbReference type="EMBL" id="BAABAK010000011">
    <property type="protein sequence ID" value="GAA3971219.1"/>
    <property type="molecule type" value="Genomic_DNA"/>
</dbReference>
<accession>A0ABP7PUE2</accession>
<reference evidence="2" key="1">
    <citation type="journal article" date="2019" name="Int. J. Syst. Evol. Microbiol.">
        <title>The Global Catalogue of Microorganisms (GCM) 10K type strain sequencing project: providing services to taxonomists for standard genome sequencing and annotation.</title>
        <authorList>
            <consortium name="The Broad Institute Genomics Platform"/>
            <consortium name="The Broad Institute Genome Sequencing Center for Infectious Disease"/>
            <person name="Wu L."/>
            <person name="Ma J."/>
        </authorList>
    </citation>
    <scope>NUCLEOTIDE SEQUENCE [LARGE SCALE GENOMIC DNA]</scope>
    <source>
        <strain evidence="2">JCM 17338</strain>
    </source>
</reference>
<sequence length="824" mass="91072">METRVNLNYTSYLPESPVSELTFNTPNSATLNQKKGYLYASSPDKLTPIIMTSSDNSVALVKLEESYWYVEYVGTGTVTITASQGTGSVSRTVNISKEELNSGRIFNVGSGSGDVNIDESMNLIAGDTVIIAPGTYNFVNVSNIKIADGALPVNIISNGLVEVSGDFNSYSFRNLRNVIIDGGRTEGIKYGFLVRDNIYQAIYLEDINHITIKNLELKNIYDAGWNWQNIKDIIYDGSEESYQKGNKFINIKADNAGYFNAGGSLDANNEQPIVGLVEGLLFENWDIENSSAGTMINIGCGQNITFNNIHCNHINTINNNHNSVLFCSGTADVINCSVKNFQGNLIRLWTWTLIDGNIKGRITPKKCLFYGNTAISSRKYSFFETQHFDRYIIEGLASFADIDIFNNTGANLNLNIPTVFTGTLLDNYDLGGGTVRCFNNLIINPVNPDSNNIYFSYNSIAEGGSENQKGEIQEFNNRVYYNLEESKINPASLAIEDGAEALRGAIDNTSAKKYTSDYYGNVNRGYIGAIQGKALSIGSVNIPTMPDISEWFDSYDGSSANNFQVNAKRSRSEIGIKNYDIKRNGTIEISVGGNCRDGKADPDSDSGFNVGEVIQWQFRARDFQNQLSDWSERFVHVMPGATYSSVPLTLTKTSGGTLINNDNVYEAAIETVFCSTGISISYNESLRLVFDNVLALDSNFPYVGWAETNQITSIDQIRAGARSGAQNLNDVILVKDGYESKTGYFKEEDRYLSLRIHYDGYTWLQASSDEVDWYKVSSQLDKTSQIIDGVNLNIKFLVIVIPLGCKLSNPRLITYPTIQSGLIS</sequence>
<comment type="caution">
    <text evidence="1">The sequence shown here is derived from an EMBL/GenBank/DDBJ whole genome shotgun (WGS) entry which is preliminary data.</text>
</comment>
<evidence type="ECO:0000313" key="1">
    <source>
        <dbReference type="EMBL" id="GAA3971219.1"/>
    </source>
</evidence>
<proteinExistence type="predicted"/>
<protein>
    <submittedName>
        <fullName evidence="1">Uncharacterized protein</fullName>
    </submittedName>
</protein>
<organism evidence="1 2">
    <name type="scientific">Pedobacter ginsengiterrae</name>
    <dbReference type="NCBI Taxonomy" id="871696"/>
    <lineage>
        <taxon>Bacteria</taxon>
        <taxon>Pseudomonadati</taxon>
        <taxon>Bacteroidota</taxon>
        <taxon>Sphingobacteriia</taxon>
        <taxon>Sphingobacteriales</taxon>
        <taxon>Sphingobacteriaceae</taxon>
        <taxon>Pedobacter</taxon>
    </lineage>
</organism>
<dbReference type="SUPFAM" id="SSF51126">
    <property type="entry name" value="Pectin lyase-like"/>
    <property type="match status" value="1"/>
</dbReference>
<dbReference type="RefSeq" id="WP_344767436.1">
    <property type="nucleotide sequence ID" value="NZ_BAABAK010000011.1"/>
</dbReference>
<dbReference type="InterPro" id="IPR011050">
    <property type="entry name" value="Pectin_lyase_fold/virulence"/>
</dbReference>
<evidence type="ECO:0000313" key="2">
    <source>
        <dbReference type="Proteomes" id="UP001501081"/>
    </source>
</evidence>